<sequence>MNKEPRGGVAVEAGQGVGEGVKTQVAQAGAEHSKVMQNLPSHLILSATLSFVAAIPNHAVRYTALGLTAACTLLYNFRIRSPGKNLRRLQQSIDRTDIRIRYAKAHCPRYHFALAEQTLRLLQIHHSVSAIYCHILAFKSQRFSWTQYRVILNDIAACIKRVESISNVVEHIIEAEHQRQLADDIQEIHAVLTTAPPAAQTYPPMKRCTRVQP</sequence>
<evidence type="ECO:0000313" key="2">
    <source>
        <dbReference type="Proteomes" id="UP001218188"/>
    </source>
</evidence>
<dbReference type="AlphaFoldDB" id="A0AAD6SI50"/>
<organism evidence="1 2">
    <name type="scientific">Mycena alexandri</name>
    <dbReference type="NCBI Taxonomy" id="1745969"/>
    <lineage>
        <taxon>Eukaryota</taxon>
        <taxon>Fungi</taxon>
        <taxon>Dikarya</taxon>
        <taxon>Basidiomycota</taxon>
        <taxon>Agaricomycotina</taxon>
        <taxon>Agaricomycetes</taxon>
        <taxon>Agaricomycetidae</taxon>
        <taxon>Agaricales</taxon>
        <taxon>Marasmiineae</taxon>
        <taxon>Mycenaceae</taxon>
        <taxon>Mycena</taxon>
    </lineage>
</organism>
<reference evidence="1" key="1">
    <citation type="submission" date="2023-03" db="EMBL/GenBank/DDBJ databases">
        <title>Massive genome expansion in bonnet fungi (Mycena s.s.) driven by repeated elements and novel gene families across ecological guilds.</title>
        <authorList>
            <consortium name="Lawrence Berkeley National Laboratory"/>
            <person name="Harder C.B."/>
            <person name="Miyauchi S."/>
            <person name="Viragh M."/>
            <person name="Kuo A."/>
            <person name="Thoen E."/>
            <person name="Andreopoulos B."/>
            <person name="Lu D."/>
            <person name="Skrede I."/>
            <person name="Drula E."/>
            <person name="Henrissat B."/>
            <person name="Morin E."/>
            <person name="Kohler A."/>
            <person name="Barry K."/>
            <person name="LaButti K."/>
            <person name="Morin E."/>
            <person name="Salamov A."/>
            <person name="Lipzen A."/>
            <person name="Mereny Z."/>
            <person name="Hegedus B."/>
            <person name="Baldrian P."/>
            <person name="Stursova M."/>
            <person name="Weitz H."/>
            <person name="Taylor A."/>
            <person name="Grigoriev I.V."/>
            <person name="Nagy L.G."/>
            <person name="Martin F."/>
            <person name="Kauserud H."/>
        </authorList>
    </citation>
    <scope>NUCLEOTIDE SEQUENCE</scope>
    <source>
        <strain evidence="1">CBHHK200</strain>
    </source>
</reference>
<gene>
    <name evidence="1" type="ORF">C8F04DRAFT_1188636</name>
</gene>
<evidence type="ECO:0000313" key="1">
    <source>
        <dbReference type="EMBL" id="KAJ7028456.1"/>
    </source>
</evidence>
<protein>
    <submittedName>
        <fullName evidence="1">Uncharacterized protein</fullName>
    </submittedName>
</protein>
<dbReference type="Proteomes" id="UP001218188">
    <property type="component" value="Unassembled WGS sequence"/>
</dbReference>
<comment type="caution">
    <text evidence="1">The sequence shown here is derived from an EMBL/GenBank/DDBJ whole genome shotgun (WGS) entry which is preliminary data.</text>
</comment>
<dbReference type="EMBL" id="JARJCM010000112">
    <property type="protein sequence ID" value="KAJ7028456.1"/>
    <property type="molecule type" value="Genomic_DNA"/>
</dbReference>
<name>A0AAD6SI50_9AGAR</name>
<proteinExistence type="predicted"/>
<keyword evidence="2" id="KW-1185">Reference proteome</keyword>
<accession>A0AAD6SI50</accession>